<feature type="coiled-coil region" evidence="1">
    <location>
        <begin position="66"/>
        <end position="93"/>
    </location>
</feature>
<keyword evidence="1" id="KW-0175">Coiled coil</keyword>
<accession>A0AAW2E0I3</accession>
<keyword evidence="4" id="KW-1185">Reference proteome</keyword>
<feature type="compositionally biased region" description="Polar residues" evidence="2">
    <location>
        <begin position="263"/>
        <end position="284"/>
    </location>
</feature>
<sequence>MTSSLALSREEQEELTHSNKKVKDVSHASYCEGQDSIPSSPSHSYGPWNRATFFKDKLIGEIPGAFSQAFNLVDRMEDELDSDEREVKELREGLATIGKTIGTVLRIDTHTVSETRGRVNCLFTIQRDLPPKSSVTKAECEVASGSCSLHVPDVVRDKGGPTGSVLNAEHEEASQRAYGPWVVVTRKKTRNIRSSGTSFPQEFLPPRQVQGITGVAFRIVDGPAKADHSNEALREAKRKHSPFRVINGAQLGSILQGLRNVSNHQAQHASGSGPSSSGLENAGNQKGKDRGSPKGTSKASVKGNKDFARAR</sequence>
<protein>
    <submittedName>
        <fullName evidence="3">Uncharacterized protein</fullName>
    </submittedName>
</protein>
<name>A0AAW2E0I3_9ROSI</name>
<organism evidence="3 4">
    <name type="scientific">Lithocarpus litseifolius</name>
    <dbReference type="NCBI Taxonomy" id="425828"/>
    <lineage>
        <taxon>Eukaryota</taxon>
        <taxon>Viridiplantae</taxon>
        <taxon>Streptophyta</taxon>
        <taxon>Embryophyta</taxon>
        <taxon>Tracheophyta</taxon>
        <taxon>Spermatophyta</taxon>
        <taxon>Magnoliopsida</taxon>
        <taxon>eudicotyledons</taxon>
        <taxon>Gunneridae</taxon>
        <taxon>Pentapetalae</taxon>
        <taxon>rosids</taxon>
        <taxon>fabids</taxon>
        <taxon>Fagales</taxon>
        <taxon>Fagaceae</taxon>
        <taxon>Lithocarpus</taxon>
    </lineage>
</organism>
<feature type="compositionally biased region" description="Basic and acidic residues" evidence="2">
    <location>
        <begin position="8"/>
        <end position="26"/>
    </location>
</feature>
<evidence type="ECO:0000256" key="1">
    <source>
        <dbReference type="SAM" id="Coils"/>
    </source>
</evidence>
<feature type="region of interest" description="Disordered" evidence="2">
    <location>
        <begin position="263"/>
        <end position="311"/>
    </location>
</feature>
<evidence type="ECO:0000313" key="3">
    <source>
        <dbReference type="EMBL" id="KAL0016537.1"/>
    </source>
</evidence>
<comment type="caution">
    <text evidence="3">The sequence shown here is derived from an EMBL/GenBank/DDBJ whole genome shotgun (WGS) entry which is preliminary data.</text>
</comment>
<gene>
    <name evidence="3" type="ORF">SO802_003606</name>
</gene>
<evidence type="ECO:0000313" key="4">
    <source>
        <dbReference type="Proteomes" id="UP001459277"/>
    </source>
</evidence>
<evidence type="ECO:0000256" key="2">
    <source>
        <dbReference type="SAM" id="MobiDB-lite"/>
    </source>
</evidence>
<dbReference type="Proteomes" id="UP001459277">
    <property type="component" value="Unassembled WGS sequence"/>
</dbReference>
<reference evidence="3 4" key="1">
    <citation type="submission" date="2024-01" db="EMBL/GenBank/DDBJ databases">
        <title>A telomere-to-telomere, gap-free genome of sweet tea (Lithocarpus litseifolius).</title>
        <authorList>
            <person name="Zhou J."/>
        </authorList>
    </citation>
    <scope>NUCLEOTIDE SEQUENCE [LARGE SCALE GENOMIC DNA]</scope>
    <source>
        <strain evidence="3">Zhou-2022a</strain>
        <tissue evidence="3">Leaf</tissue>
    </source>
</reference>
<feature type="region of interest" description="Disordered" evidence="2">
    <location>
        <begin position="1"/>
        <end position="43"/>
    </location>
</feature>
<proteinExistence type="predicted"/>
<dbReference type="AlphaFoldDB" id="A0AAW2E0I3"/>
<dbReference type="EMBL" id="JAZDWU010000001">
    <property type="protein sequence ID" value="KAL0016537.1"/>
    <property type="molecule type" value="Genomic_DNA"/>
</dbReference>